<dbReference type="PANTHER" id="PTHR22906:SF43">
    <property type="entry name" value="PROPERDIN"/>
    <property type="match status" value="1"/>
</dbReference>
<evidence type="ECO:0000313" key="7">
    <source>
        <dbReference type="Proteomes" id="UP000749559"/>
    </source>
</evidence>
<keyword evidence="5" id="KW-1015">Disulfide bond</keyword>
<evidence type="ECO:0000256" key="5">
    <source>
        <dbReference type="ARBA" id="ARBA00023157"/>
    </source>
</evidence>
<dbReference type="InterPro" id="IPR000884">
    <property type="entry name" value="TSP1_rpt"/>
</dbReference>
<comment type="caution">
    <text evidence="6">The sequence shown here is derived from an EMBL/GenBank/DDBJ whole genome shotgun (WGS) entry which is preliminary data.</text>
</comment>
<evidence type="ECO:0000256" key="3">
    <source>
        <dbReference type="ARBA" id="ARBA00022729"/>
    </source>
</evidence>
<dbReference type="SUPFAM" id="SSF82895">
    <property type="entry name" value="TSP-1 type 1 repeat"/>
    <property type="match status" value="5"/>
</dbReference>
<dbReference type="PANTHER" id="PTHR22906">
    <property type="entry name" value="PROPERDIN"/>
    <property type="match status" value="1"/>
</dbReference>
<dbReference type="Gene3D" id="3.50.4.10">
    <property type="entry name" value="Hepatocyte Growth Factor"/>
    <property type="match status" value="2"/>
</dbReference>
<reference evidence="6" key="1">
    <citation type="submission" date="2022-03" db="EMBL/GenBank/DDBJ databases">
        <authorList>
            <person name="Martin C."/>
        </authorList>
    </citation>
    <scope>NUCLEOTIDE SEQUENCE</scope>
</reference>
<evidence type="ECO:0000313" key="6">
    <source>
        <dbReference type="EMBL" id="CAH1776061.1"/>
    </source>
</evidence>
<gene>
    <name evidence="6" type="ORF">OFUS_LOCUS3284</name>
</gene>
<dbReference type="FunFam" id="2.20.100.10:FF:000001">
    <property type="entry name" value="semaphorin-5A isoform X1"/>
    <property type="match status" value="3"/>
</dbReference>
<dbReference type="Gene3D" id="2.20.100.10">
    <property type="entry name" value="Thrombospondin type-1 (TSP1) repeat"/>
    <property type="match status" value="6"/>
</dbReference>
<dbReference type="InterPro" id="IPR052065">
    <property type="entry name" value="Compl_asym_regulator"/>
</dbReference>
<keyword evidence="2" id="KW-0964">Secreted</keyword>
<keyword evidence="4" id="KW-0677">Repeat</keyword>
<name>A0A8J1TRN5_OWEFU</name>
<sequence length="776" mass="87026">MGKMSLLFHMVYIFSYLTTSIIADHVFPCKVGWSVLWWKVFDRTLVGDSRKLLKGISLTECRYACLVEKTFQCRSLSFSPKVDKGHCIMYGKTRWQDTLAYQHSQVYSYHEWKCVEERCPDQSANEIKWNVLPYKVITGHNNKRYSGVWNYDECRGLCLSEETFKCRSIEVNIYNGECFLSSMTRDDENTEFTHGNYYYHQVVPCTESTGWSTWTPWSSWGPCSMTCTGGTLSQGSRSRTSRRKCLNPGRMAYPSEGCVDEANRTNTEICYTSRPCPPVHGSWGDFGPWSKCTVTCGNGIEFSKRKCDNPMPMYGGDECLGNSVRIRNCTSAISYCPVNGGWSEFGPWSSCSRTCEAGVMYRIRDCSNPTPQHGGQPCIGSTRQVINCTLVTNCPVNGGWGAFGPWSNCGATCGKVTKQRFRQCDNPKPKFSGSNCEGQPSEIAECIDIGLCPVNGNFSDWSRWSGWSGCNSSLCYHGDGLAFYGTRTRSRRRMCDNPVPMYGGEECVGNKTETIYGICSFVDSCIAVDGGWTEFSAWTRCNVSCGVGVIFRERSCSNPEPRNGGSSCIGSTIERVDCYSGKPCQGVNVFVANGTNTSLSNEQFQPYFIRTLSLIIGLVIVIISVIAAICIYLRCKIRKPPRRSLVLEKIPGILDKYDTDEQNKYNNTKLVLNPYAEKKRVENLRKSFRIEDIDLKEFSTEEREQLCAGLLELPEDVGRHRETNLSRPNSFCGDSSPTTNRHCEIAEPDVVLSASHLHTKVKSKQPMMSTAISNVL</sequence>
<dbReference type="SUPFAM" id="SSF57414">
    <property type="entry name" value="Hairpin loop containing domain-like"/>
    <property type="match status" value="2"/>
</dbReference>
<keyword evidence="7" id="KW-1185">Reference proteome</keyword>
<protein>
    <submittedName>
        <fullName evidence="6">Uncharacterized protein</fullName>
    </submittedName>
</protein>
<evidence type="ECO:0000256" key="1">
    <source>
        <dbReference type="ARBA" id="ARBA00004613"/>
    </source>
</evidence>
<dbReference type="OrthoDB" id="5985519at2759"/>
<dbReference type="Pfam" id="PF00090">
    <property type="entry name" value="TSP_1"/>
    <property type="match status" value="4"/>
</dbReference>
<dbReference type="SMART" id="SM00209">
    <property type="entry name" value="TSP1"/>
    <property type="match status" value="6"/>
</dbReference>
<dbReference type="InterPro" id="IPR036383">
    <property type="entry name" value="TSP1_rpt_sf"/>
</dbReference>
<dbReference type="InterPro" id="IPR003609">
    <property type="entry name" value="Pan_app"/>
</dbReference>
<evidence type="ECO:0000256" key="4">
    <source>
        <dbReference type="ARBA" id="ARBA00022737"/>
    </source>
</evidence>
<keyword evidence="3" id="KW-0732">Signal</keyword>
<comment type="subcellular location">
    <subcellularLocation>
        <location evidence="1">Secreted</location>
    </subcellularLocation>
</comment>
<dbReference type="Proteomes" id="UP000749559">
    <property type="component" value="Unassembled WGS sequence"/>
</dbReference>
<dbReference type="PROSITE" id="PS50092">
    <property type="entry name" value="TSP1"/>
    <property type="match status" value="6"/>
</dbReference>
<dbReference type="PROSITE" id="PS50948">
    <property type="entry name" value="PAN"/>
    <property type="match status" value="2"/>
</dbReference>
<accession>A0A8J1TRN5</accession>
<dbReference type="EMBL" id="CAIIXF020000001">
    <property type="protein sequence ID" value="CAH1776061.1"/>
    <property type="molecule type" value="Genomic_DNA"/>
</dbReference>
<dbReference type="AlphaFoldDB" id="A0A8J1TRN5"/>
<proteinExistence type="predicted"/>
<dbReference type="FunFam" id="2.20.100.10:FF:000007">
    <property type="entry name" value="Thrombospondin 1"/>
    <property type="match status" value="1"/>
</dbReference>
<organism evidence="6 7">
    <name type="scientific">Owenia fusiformis</name>
    <name type="common">Polychaete worm</name>
    <dbReference type="NCBI Taxonomy" id="6347"/>
    <lineage>
        <taxon>Eukaryota</taxon>
        <taxon>Metazoa</taxon>
        <taxon>Spiralia</taxon>
        <taxon>Lophotrochozoa</taxon>
        <taxon>Annelida</taxon>
        <taxon>Polychaeta</taxon>
        <taxon>Sedentaria</taxon>
        <taxon>Canalipalpata</taxon>
        <taxon>Sabellida</taxon>
        <taxon>Oweniida</taxon>
        <taxon>Oweniidae</taxon>
        <taxon>Owenia</taxon>
    </lineage>
</organism>
<evidence type="ECO:0000256" key="2">
    <source>
        <dbReference type="ARBA" id="ARBA00022525"/>
    </source>
</evidence>